<evidence type="ECO:0000313" key="2">
    <source>
        <dbReference type="Proteomes" id="UP000827976"/>
    </source>
</evidence>
<accession>A0ACB7TVG9</accession>
<evidence type="ECO:0000313" key="1">
    <source>
        <dbReference type="EMBL" id="KAH7652185.1"/>
    </source>
</evidence>
<keyword evidence="2" id="KW-1185">Reference proteome</keyword>
<sequence>MVFFKQTTKEQELSSLLQTLHGHHPLHPRHYASIFQLLTRFRGSLSQAKQLHAHLTLRGLRPDAFLAAKMVALYSSSRDRRTATLLSRQVPCPSTLLFNALIRGHSLFASPLETLDIFRQMQLHGLPPDHFSFPFALKCCAELQFLPLGQSLHSQCLRFGLEKDVYVRSSLVNMYAKCGELLVAHHLFDAMLVRDVSSWNALITGYMKFGAVGMAKELFDDMPKRNIVTWTAMISGYSQNGMADSALSLFEDMKKEGSQVQPNWVTIVSVLPACAHSAALEQGQRIHDYATAMGMDAHPTVRIALVTMYAKCGNLVAAHRCFTSILGEDDNNSKNDLVPWNAMIAAYASHGLGAEAATLFEDMIKTGVKPDSVTFTSLLSGCSHSGLVEDGLKYFDSMKTVYSVEPQAEHYACVVDLLGRAGRLAEAVGIIERMNVVEAGPSVWGSLLSACRTFRNLEYGEMAANRLFVLEPENSGNYVLLSNIYADFGKWEEVKKLRSLLKERGIRKSPGCSWTEINGKIHAFFEGDKSHPQSRQIQILLEDLDKKMKAAGYVPDTRFVLHDISEEEKECSLKTHSEKLAIAFGLLNASPGTVRVLRVTKNLRICGDCHVFAKFISNIYSQEIIIRDVNRFHHFKTGTCSCGDHW</sequence>
<dbReference type="EMBL" id="CM037029">
    <property type="protein sequence ID" value="KAH7652185.1"/>
    <property type="molecule type" value="Genomic_DNA"/>
</dbReference>
<protein>
    <submittedName>
        <fullName evidence="1">TPR-like protein</fullName>
    </submittedName>
</protein>
<dbReference type="Proteomes" id="UP000827976">
    <property type="component" value="Chromosome 19"/>
</dbReference>
<gene>
    <name evidence="1" type="ORF">IHE45_19G000200</name>
</gene>
<proteinExistence type="predicted"/>
<comment type="caution">
    <text evidence="1">The sequence shown here is derived from an EMBL/GenBank/DDBJ whole genome shotgun (WGS) entry which is preliminary data.</text>
</comment>
<organism evidence="1 2">
    <name type="scientific">Dioscorea alata</name>
    <name type="common">Purple yam</name>
    <dbReference type="NCBI Taxonomy" id="55571"/>
    <lineage>
        <taxon>Eukaryota</taxon>
        <taxon>Viridiplantae</taxon>
        <taxon>Streptophyta</taxon>
        <taxon>Embryophyta</taxon>
        <taxon>Tracheophyta</taxon>
        <taxon>Spermatophyta</taxon>
        <taxon>Magnoliopsida</taxon>
        <taxon>Liliopsida</taxon>
        <taxon>Dioscoreales</taxon>
        <taxon>Dioscoreaceae</taxon>
        <taxon>Dioscorea</taxon>
    </lineage>
</organism>
<name>A0ACB7TVG9_DIOAL</name>
<reference evidence="2" key="1">
    <citation type="journal article" date="2022" name="Nat. Commun.">
        <title>Chromosome evolution and the genetic basis of agronomically important traits in greater yam.</title>
        <authorList>
            <person name="Bredeson J.V."/>
            <person name="Lyons J.B."/>
            <person name="Oniyinde I.O."/>
            <person name="Okereke N.R."/>
            <person name="Kolade O."/>
            <person name="Nnabue I."/>
            <person name="Nwadili C.O."/>
            <person name="Hribova E."/>
            <person name="Parker M."/>
            <person name="Nwogha J."/>
            <person name="Shu S."/>
            <person name="Carlson J."/>
            <person name="Kariba R."/>
            <person name="Muthemba S."/>
            <person name="Knop K."/>
            <person name="Barton G.J."/>
            <person name="Sherwood A.V."/>
            <person name="Lopez-Montes A."/>
            <person name="Asiedu R."/>
            <person name="Jamnadass R."/>
            <person name="Muchugi A."/>
            <person name="Goodstein D."/>
            <person name="Egesi C.N."/>
            <person name="Featherston J."/>
            <person name="Asfaw A."/>
            <person name="Simpson G.G."/>
            <person name="Dolezel J."/>
            <person name="Hendre P.S."/>
            <person name="Van Deynze A."/>
            <person name="Kumar P.L."/>
            <person name="Obidiegwu J.E."/>
            <person name="Bhattacharjee R."/>
            <person name="Rokhsar D.S."/>
        </authorList>
    </citation>
    <scope>NUCLEOTIDE SEQUENCE [LARGE SCALE GENOMIC DNA]</scope>
    <source>
        <strain evidence="2">cv. TDa95/00328</strain>
    </source>
</reference>